<dbReference type="Gene3D" id="1.10.10.10">
    <property type="entry name" value="Winged helix-like DNA-binding domain superfamily/Winged helix DNA-binding domain"/>
    <property type="match status" value="1"/>
</dbReference>
<evidence type="ECO:0000313" key="6">
    <source>
        <dbReference type="Proteomes" id="UP000718593"/>
    </source>
</evidence>
<sequence length="163" mass="17977">MKSHTPSLPLEVLQQFRVIYGTMRQYFRALEQCCGLPGSQMWILQEVERTPTIGVTELAQRLGIHQSTCSQLVDRLVGQGYLEKQKAASDRRRVGLILAASGRALIARLPGPAEGVLPAALASLPEVALKTLHINLAELIGHLQETDEQFARIPLAEMVRNAE</sequence>
<evidence type="ECO:0000313" key="5">
    <source>
        <dbReference type="EMBL" id="MBF1164659.1"/>
    </source>
</evidence>
<gene>
    <name evidence="5" type="ORF">HXL68_06425</name>
</gene>
<dbReference type="EMBL" id="JABZMI010000095">
    <property type="protein sequence ID" value="MBF1164659.1"/>
    <property type="molecule type" value="Genomic_DNA"/>
</dbReference>
<keyword evidence="1" id="KW-0805">Transcription regulation</keyword>
<dbReference type="SUPFAM" id="SSF46785">
    <property type="entry name" value="Winged helix' DNA-binding domain"/>
    <property type="match status" value="1"/>
</dbReference>
<evidence type="ECO:0000256" key="3">
    <source>
        <dbReference type="ARBA" id="ARBA00023163"/>
    </source>
</evidence>
<feature type="domain" description="HTH marR-type" evidence="4">
    <location>
        <begin position="9"/>
        <end position="141"/>
    </location>
</feature>
<evidence type="ECO:0000256" key="2">
    <source>
        <dbReference type="ARBA" id="ARBA00023125"/>
    </source>
</evidence>
<dbReference type="RefSeq" id="WP_274736711.1">
    <property type="nucleotide sequence ID" value="NZ_JARBJQ010000001.1"/>
</dbReference>
<dbReference type="InterPro" id="IPR036390">
    <property type="entry name" value="WH_DNA-bd_sf"/>
</dbReference>
<comment type="caution">
    <text evidence="5">The sequence shown here is derived from an EMBL/GenBank/DDBJ whole genome shotgun (WGS) entry which is preliminary data.</text>
</comment>
<evidence type="ECO:0000256" key="1">
    <source>
        <dbReference type="ARBA" id="ARBA00023015"/>
    </source>
</evidence>
<dbReference type="GO" id="GO:0003677">
    <property type="term" value="F:DNA binding"/>
    <property type="evidence" value="ECO:0007669"/>
    <property type="project" value="UniProtKB-KW"/>
</dbReference>
<keyword evidence="3" id="KW-0804">Transcription</keyword>
<dbReference type="PANTHER" id="PTHR42756:SF1">
    <property type="entry name" value="TRANSCRIPTIONAL REPRESSOR OF EMRAB OPERON"/>
    <property type="match status" value="1"/>
</dbReference>
<organism evidence="5 6">
    <name type="scientific">Dechloromonas agitata</name>
    <dbReference type="NCBI Taxonomy" id="73030"/>
    <lineage>
        <taxon>Bacteria</taxon>
        <taxon>Pseudomonadati</taxon>
        <taxon>Pseudomonadota</taxon>
        <taxon>Betaproteobacteria</taxon>
        <taxon>Rhodocyclales</taxon>
        <taxon>Azonexaceae</taxon>
        <taxon>Dechloromonas</taxon>
    </lineage>
</organism>
<dbReference type="PROSITE" id="PS50995">
    <property type="entry name" value="HTH_MARR_2"/>
    <property type="match status" value="1"/>
</dbReference>
<reference evidence="5" key="1">
    <citation type="submission" date="2020-04" db="EMBL/GenBank/DDBJ databases">
        <title>Deep metagenomics examines the oral microbiome during advanced dental caries in children, revealing novel taxa and co-occurrences with host molecules.</title>
        <authorList>
            <person name="Baker J.L."/>
            <person name="Morton J.T."/>
            <person name="Dinis M."/>
            <person name="Alvarez R."/>
            <person name="Tran N.C."/>
            <person name="Knight R."/>
            <person name="Edlund A."/>
        </authorList>
    </citation>
    <scope>NUCLEOTIDE SEQUENCE</scope>
    <source>
        <strain evidence="5">JCVI_32_bin.24</strain>
    </source>
</reference>
<dbReference type="AlphaFoldDB" id="A0A930BR89"/>
<dbReference type="InterPro" id="IPR036388">
    <property type="entry name" value="WH-like_DNA-bd_sf"/>
</dbReference>
<evidence type="ECO:0000259" key="4">
    <source>
        <dbReference type="PROSITE" id="PS50995"/>
    </source>
</evidence>
<protein>
    <submittedName>
        <fullName evidence="5">Winged helix-turn-helix transcriptional regulator</fullName>
    </submittedName>
</protein>
<name>A0A930BR89_9RHOO</name>
<dbReference type="PRINTS" id="PR00598">
    <property type="entry name" value="HTHMARR"/>
</dbReference>
<dbReference type="GO" id="GO:0003700">
    <property type="term" value="F:DNA-binding transcription factor activity"/>
    <property type="evidence" value="ECO:0007669"/>
    <property type="project" value="InterPro"/>
</dbReference>
<dbReference type="PANTHER" id="PTHR42756">
    <property type="entry name" value="TRANSCRIPTIONAL REGULATOR, MARR"/>
    <property type="match status" value="1"/>
</dbReference>
<keyword evidence="2" id="KW-0238">DNA-binding</keyword>
<dbReference type="SMART" id="SM00347">
    <property type="entry name" value="HTH_MARR"/>
    <property type="match status" value="1"/>
</dbReference>
<dbReference type="Proteomes" id="UP000718593">
    <property type="component" value="Unassembled WGS sequence"/>
</dbReference>
<dbReference type="InterPro" id="IPR000835">
    <property type="entry name" value="HTH_MarR-typ"/>
</dbReference>
<proteinExistence type="predicted"/>
<dbReference type="Pfam" id="PF12802">
    <property type="entry name" value="MarR_2"/>
    <property type="match status" value="1"/>
</dbReference>
<accession>A0A930BR89</accession>